<dbReference type="PANTHER" id="PTHR37166">
    <property type="entry name" value="PROTEIN FLAG"/>
    <property type="match status" value="1"/>
</dbReference>
<evidence type="ECO:0000313" key="3">
    <source>
        <dbReference type="Proteomes" id="UP000422764"/>
    </source>
</evidence>
<reference evidence="2 3" key="1">
    <citation type="submission" date="2019-12" db="EMBL/GenBank/DDBJ databases">
        <title>Genome sequenceing of Clostridium bovifaecis.</title>
        <authorList>
            <person name="Yao Y."/>
        </authorList>
    </citation>
    <scope>NUCLEOTIDE SEQUENCE [LARGE SCALE GENOMIC DNA]</scope>
    <source>
        <strain evidence="2 3">BXX</strain>
    </source>
</reference>
<gene>
    <name evidence="2" type="ORF">GOM49_08110</name>
</gene>
<dbReference type="Gene3D" id="3.30.160.170">
    <property type="entry name" value="FlaG-like"/>
    <property type="match status" value="1"/>
</dbReference>
<dbReference type="InterPro" id="IPR035924">
    <property type="entry name" value="FlaG-like_sf"/>
</dbReference>
<dbReference type="EMBL" id="CP046522">
    <property type="protein sequence ID" value="QGU95057.1"/>
    <property type="molecule type" value="Genomic_DNA"/>
</dbReference>
<dbReference type="Pfam" id="PF03646">
    <property type="entry name" value="FlaG"/>
    <property type="match status" value="1"/>
</dbReference>
<dbReference type="Proteomes" id="UP000422764">
    <property type="component" value="Chromosome"/>
</dbReference>
<sequence>MGVNVLSQGRQINASTISSNSNTLNNNENQQVKLPVAENEKSSNEMEHGRERYKNASEDDIKKAVNKLNKFLQGEATHVEYERHDKLKNEFVIRIVDNNTREVVKEIPPKKILDMVAEMCKLAGIIVDEKA</sequence>
<accession>A0A6I6F347</accession>
<evidence type="ECO:0000313" key="2">
    <source>
        <dbReference type="EMBL" id="QGU95057.1"/>
    </source>
</evidence>
<keyword evidence="2" id="KW-0969">Cilium</keyword>
<keyword evidence="2" id="KW-0966">Cell projection</keyword>
<keyword evidence="2" id="KW-0282">Flagellum</keyword>
<evidence type="ECO:0000256" key="1">
    <source>
        <dbReference type="SAM" id="MobiDB-lite"/>
    </source>
</evidence>
<protein>
    <submittedName>
        <fullName evidence="2">Flagellin</fullName>
    </submittedName>
</protein>
<proteinExistence type="predicted"/>
<keyword evidence="3" id="KW-1185">Reference proteome</keyword>
<dbReference type="PANTHER" id="PTHR37166:SF1">
    <property type="entry name" value="PROTEIN FLAG"/>
    <property type="match status" value="1"/>
</dbReference>
<feature type="region of interest" description="Disordered" evidence="1">
    <location>
        <begin position="14"/>
        <end position="57"/>
    </location>
</feature>
<dbReference type="SUPFAM" id="SSF160214">
    <property type="entry name" value="FlaG-like"/>
    <property type="match status" value="1"/>
</dbReference>
<feature type="compositionally biased region" description="Basic and acidic residues" evidence="1">
    <location>
        <begin position="38"/>
        <end position="57"/>
    </location>
</feature>
<feature type="compositionally biased region" description="Low complexity" evidence="1">
    <location>
        <begin position="14"/>
        <end position="29"/>
    </location>
</feature>
<dbReference type="AlphaFoldDB" id="A0A6I6F347"/>
<organism evidence="2 3">
    <name type="scientific">Clostridium bovifaecis</name>
    <dbReference type="NCBI Taxonomy" id="2184719"/>
    <lineage>
        <taxon>Bacteria</taxon>
        <taxon>Bacillati</taxon>
        <taxon>Bacillota</taxon>
        <taxon>Clostridia</taxon>
        <taxon>Eubacteriales</taxon>
        <taxon>Clostridiaceae</taxon>
        <taxon>Clostridium</taxon>
    </lineage>
</organism>
<name>A0A6I6F347_9CLOT</name>
<dbReference type="InterPro" id="IPR005186">
    <property type="entry name" value="FlaG"/>
</dbReference>